<keyword evidence="1" id="KW-1133">Transmembrane helix</keyword>
<keyword evidence="1" id="KW-0812">Transmembrane</keyword>
<dbReference type="EMBL" id="BART01027286">
    <property type="protein sequence ID" value="GAG91511.1"/>
    <property type="molecule type" value="Genomic_DNA"/>
</dbReference>
<accession>X1D4Z5</accession>
<protein>
    <submittedName>
        <fullName evidence="2">Uncharacterized protein</fullName>
    </submittedName>
</protein>
<evidence type="ECO:0000256" key="1">
    <source>
        <dbReference type="SAM" id="Phobius"/>
    </source>
</evidence>
<proteinExistence type="predicted"/>
<dbReference type="AlphaFoldDB" id="X1D4Z5"/>
<organism evidence="2">
    <name type="scientific">marine sediment metagenome</name>
    <dbReference type="NCBI Taxonomy" id="412755"/>
    <lineage>
        <taxon>unclassified sequences</taxon>
        <taxon>metagenomes</taxon>
        <taxon>ecological metagenomes</taxon>
    </lineage>
</organism>
<keyword evidence="1" id="KW-0472">Membrane</keyword>
<sequence>TPWFQLFFIAFQSFVILFTSLEFYDEKRGNKEND</sequence>
<reference evidence="2" key="1">
    <citation type="journal article" date="2014" name="Front. Microbiol.">
        <title>High frequency of phylogenetically diverse reductive dehalogenase-homologous genes in deep subseafloor sedimentary metagenomes.</title>
        <authorList>
            <person name="Kawai M."/>
            <person name="Futagami T."/>
            <person name="Toyoda A."/>
            <person name="Takaki Y."/>
            <person name="Nishi S."/>
            <person name="Hori S."/>
            <person name="Arai W."/>
            <person name="Tsubouchi T."/>
            <person name="Morono Y."/>
            <person name="Uchiyama I."/>
            <person name="Ito T."/>
            <person name="Fujiyama A."/>
            <person name="Inagaki F."/>
            <person name="Takami H."/>
        </authorList>
    </citation>
    <scope>NUCLEOTIDE SEQUENCE</scope>
    <source>
        <strain evidence="2">Expedition CK06-06</strain>
    </source>
</reference>
<feature type="transmembrane region" description="Helical" evidence="1">
    <location>
        <begin position="6"/>
        <end position="24"/>
    </location>
</feature>
<comment type="caution">
    <text evidence="2">The sequence shown here is derived from an EMBL/GenBank/DDBJ whole genome shotgun (WGS) entry which is preliminary data.</text>
</comment>
<feature type="non-terminal residue" evidence="2">
    <location>
        <position position="1"/>
    </location>
</feature>
<evidence type="ECO:0000313" key="2">
    <source>
        <dbReference type="EMBL" id="GAG91511.1"/>
    </source>
</evidence>
<name>X1D4Z5_9ZZZZ</name>
<gene>
    <name evidence="2" type="ORF">S01H4_48401</name>
</gene>